<proteinExistence type="predicted"/>
<feature type="compositionally biased region" description="Low complexity" evidence="1">
    <location>
        <begin position="61"/>
        <end position="71"/>
    </location>
</feature>
<sequence length="106" mass="11305">MGFCQLPACLLLPEPLRLPLRPPLTFAIRQGERRGGKGRRHGRPSPPSPKKKKKKKPFPSPASSSGAQEGAPGEGEGEGRAPSAGLRILFKGLFRPASKPAVLFSL</sequence>
<evidence type="ECO:0000313" key="2">
    <source>
        <dbReference type="EMBL" id="CAI5764739.1"/>
    </source>
</evidence>
<feature type="compositionally biased region" description="Basic residues" evidence="1">
    <location>
        <begin position="36"/>
        <end position="57"/>
    </location>
</feature>
<reference evidence="2" key="1">
    <citation type="submission" date="2022-12" db="EMBL/GenBank/DDBJ databases">
        <authorList>
            <person name="Alioto T."/>
            <person name="Alioto T."/>
            <person name="Gomez Garrido J."/>
        </authorList>
    </citation>
    <scope>NUCLEOTIDE SEQUENCE</scope>
</reference>
<name>A0AA35NV05_9SAUR</name>
<feature type="region of interest" description="Disordered" evidence="1">
    <location>
        <begin position="27"/>
        <end position="82"/>
    </location>
</feature>
<protein>
    <submittedName>
        <fullName evidence="2">Uncharacterized protein</fullName>
    </submittedName>
</protein>
<gene>
    <name evidence="2" type="ORF">PODLI_1B032850</name>
</gene>
<evidence type="ECO:0000313" key="3">
    <source>
        <dbReference type="Proteomes" id="UP001178461"/>
    </source>
</evidence>
<evidence type="ECO:0000256" key="1">
    <source>
        <dbReference type="SAM" id="MobiDB-lite"/>
    </source>
</evidence>
<dbReference type="AlphaFoldDB" id="A0AA35NV05"/>
<accession>A0AA35NV05</accession>
<dbReference type="Proteomes" id="UP001178461">
    <property type="component" value="Chromosome 1"/>
</dbReference>
<dbReference type="EMBL" id="OX395126">
    <property type="protein sequence ID" value="CAI5764739.1"/>
    <property type="molecule type" value="Genomic_DNA"/>
</dbReference>
<organism evidence="2 3">
    <name type="scientific">Podarcis lilfordi</name>
    <name type="common">Lilford's wall lizard</name>
    <dbReference type="NCBI Taxonomy" id="74358"/>
    <lineage>
        <taxon>Eukaryota</taxon>
        <taxon>Metazoa</taxon>
        <taxon>Chordata</taxon>
        <taxon>Craniata</taxon>
        <taxon>Vertebrata</taxon>
        <taxon>Euteleostomi</taxon>
        <taxon>Lepidosauria</taxon>
        <taxon>Squamata</taxon>
        <taxon>Bifurcata</taxon>
        <taxon>Unidentata</taxon>
        <taxon>Episquamata</taxon>
        <taxon>Laterata</taxon>
        <taxon>Lacertibaenia</taxon>
        <taxon>Lacertidae</taxon>
        <taxon>Podarcis</taxon>
    </lineage>
</organism>
<keyword evidence="3" id="KW-1185">Reference proteome</keyword>